<dbReference type="Proteomes" id="UP000887563">
    <property type="component" value="Unplaced"/>
</dbReference>
<dbReference type="AlphaFoldDB" id="A0A914KUX1"/>
<evidence type="ECO:0000313" key="2">
    <source>
        <dbReference type="WBParaSite" id="Minc3s00099g04512"/>
    </source>
</evidence>
<organism evidence="1 2">
    <name type="scientific">Meloidogyne incognita</name>
    <name type="common">Southern root-knot nematode worm</name>
    <name type="synonym">Oxyuris incognita</name>
    <dbReference type="NCBI Taxonomy" id="6306"/>
    <lineage>
        <taxon>Eukaryota</taxon>
        <taxon>Metazoa</taxon>
        <taxon>Ecdysozoa</taxon>
        <taxon>Nematoda</taxon>
        <taxon>Chromadorea</taxon>
        <taxon>Rhabditida</taxon>
        <taxon>Tylenchina</taxon>
        <taxon>Tylenchomorpha</taxon>
        <taxon>Tylenchoidea</taxon>
        <taxon>Meloidogynidae</taxon>
        <taxon>Meloidogyninae</taxon>
        <taxon>Meloidogyne</taxon>
        <taxon>Meloidogyne incognita group</taxon>
    </lineage>
</organism>
<dbReference type="WBParaSite" id="Minc3s00099g04512">
    <property type="protein sequence ID" value="Minc3s00099g04512"/>
    <property type="gene ID" value="Minc3s00099g04512"/>
</dbReference>
<protein>
    <submittedName>
        <fullName evidence="2">Uncharacterized protein</fullName>
    </submittedName>
</protein>
<sequence>MAHLLVDLMFQSGWYDTNTVLSTKIFEGWKGYISVFQGIMGELVGFQDLRLNRISLYL</sequence>
<evidence type="ECO:0000313" key="1">
    <source>
        <dbReference type="Proteomes" id="UP000887563"/>
    </source>
</evidence>
<keyword evidence="1" id="KW-1185">Reference proteome</keyword>
<name>A0A914KUX1_MELIC</name>
<reference evidence="2" key="1">
    <citation type="submission" date="2022-11" db="UniProtKB">
        <authorList>
            <consortium name="WormBaseParasite"/>
        </authorList>
    </citation>
    <scope>IDENTIFICATION</scope>
</reference>
<accession>A0A914KUX1</accession>
<proteinExistence type="predicted"/>